<dbReference type="PANTHER" id="PTHR30600">
    <property type="entry name" value="CYTOCHROME C PEROXIDASE-RELATED"/>
    <property type="match status" value="1"/>
</dbReference>
<organism evidence="10 11">
    <name type="scientific">Pendulispora albinea</name>
    <dbReference type="NCBI Taxonomy" id="2741071"/>
    <lineage>
        <taxon>Bacteria</taxon>
        <taxon>Pseudomonadati</taxon>
        <taxon>Myxococcota</taxon>
        <taxon>Myxococcia</taxon>
        <taxon>Myxococcales</taxon>
        <taxon>Sorangiineae</taxon>
        <taxon>Pendulisporaceae</taxon>
        <taxon>Pendulispora</taxon>
    </lineage>
</organism>
<keyword evidence="3 6" id="KW-0479">Metal-binding</keyword>
<evidence type="ECO:0000256" key="6">
    <source>
        <dbReference type="PROSITE-ProRule" id="PRU00433"/>
    </source>
</evidence>
<comment type="subcellular location">
    <subcellularLocation>
        <location evidence="1">Cell envelope</location>
    </subcellularLocation>
</comment>
<name>A0ABZ2M5F6_9BACT</name>
<dbReference type="InterPro" id="IPR036909">
    <property type="entry name" value="Cyt_c-like_dom_sf"/>
</dbReference>
<evidence type="ECO:0000256" key="4">
    <source>
        <dbReference type="ARBA" id="ARBA00023002"/>
    </source>
</evidence>
<sequence length="471" mass="51322">MRRIFIENPSAGRWHKGPRASFVAVTLLMATTAFAVAAQPDRAKPAPPPAPAQPAQPTSAAAQAPPIVLGNGPHGAMPSNEQLSRVASLFPKEPDANAPAGVNEAFWRVLVPTDNAIDAKRIALGKKLYFDPRLSRDGTVSCATCHDVSRGFTDRRPTSEGIDGKLGRRNAPTSMNAMFFTSLFLDGRAATLEEQARLPIVNPIEMGQPDGAAVAKAVGAIPEYQRDFAAAYGRPVSYEDIGRAIATFERTLVFLDSPFDRFSLGDASAISDDAKSGFALYNGKARCATCHQLSSNSPIGTNNKFHNIGVSARHQDFGKLANRALASLEKSNTKETMDQMALETDLSELGRFVVTRNRSDIGGFKTSQVRNVGITSPYMHDGSMQTLWDVVDHYNKGGEANPYLDGGIEPLALSEREVDQLVAFLFTLTDKRFAEQNASEMERQRAVSRKNRPFRDDALANRKRLPFEPQK</sequence>
<reference evidence="10 11" key="1">
    <citation type="submission" date="2021-12" db="EMBL/GenBank/DDBJ databases">
        <title>Discovery of the Pendulisporaceae a myxobacterial family with distinct sporulation behavior and unique specialized metabolism.</title>
        <authorList>
            <person name="Garcia R."/>
            <person name="Popoff A."/>
            <person name="Bader C.D."/>
            <person name="Loehr J."/>
            <person name="Walesch S."/>
            <person name="Walt C."/>
            <person name="Boldt J."/>
            <person name="Bunk B."/>
            <person name="Haeckl F.J.F.P.J."/>
            <person name="Gunesch A.P."/>
            <person name="Birkelbach J."/>
            <person name="Nuebel U."/>
            <person name="Pietschmann T."/>
            <person name="Bach T."/>
            <person name="Mueller R."/>
        </authorList>
    </citation>
    <scope>NUCLEOTIDE SEQUENCE [LARGE SCALE GENOMIC DNA]</scope>
    <source>
        <strain evidence="10 11">MSr11954</strain>
    </source>
</reference>
<evidence type="ECO:0000256" key="2">
    <source>
        <dbReference type="ARBA" id="ARBA00022617"/>
    </source>
</evidence>
<proteinExistence type="predicted"/>
<feature type="signal peptide" evidence="8">
    <location>
        <begin position="1"/>
        <end position="35"/>
    </location>
</feature>
<dbReference type="EMBL" id="CP089984">
    <property type="protein sequence ID" value="WXB16770.1"/>
    <property type="molecule type" value="Genomic_DNA"/>
</dbReference>
<evidence type="ECO:0000313" key="11">
    <source>
        <dbReference type="Proteomes" id="UP001370348"/>
    </source>
</evidence>
<dbReference type="GO" id="GO:0004601">
    <property type="term" value="F:peroxidase activity"/>
    <property type="evidence" value="ECO:0007669"/>
    <property type="project" value="UniProtKB-KW"/>
</dbReference>
<feature type="compositionally biased region" description="Pro residues" evidence="7">
    <location>
        <begin position="45"/>
        <end position="54"/>
    </location>
</feature>
<evidence type="ECO:0000256" key="8">
    <source>
        <dbReference type="SAM" id="SignalP"/>
    </source>
</evidence>
<evidence type="ECO:0000256" key="7">
    <source>
        <dbReference type="SAM" id="MobiDB-lite"/>
    </source>
</evidence>
<dbReference type="SUPFAM" id="SSF46626">
    <property type="entry name" value="Cytochrome c"/>
    <property type="match status" value="2"/>
</dbReference>
<evidence type="ECO:0000256" key="5">
    <source>
        <dbReference type="ARBA" id="ARBA00023004"/>
    </source>
</evidence>
<dbReference type="RefSeq" id="WP_394826400.1">
    <property type="nucleotide sequence ID" value="NZ_CP089984.1"/>
</dbReference>
<feature type="region of interest" description="Disordered" evidence="7">
    <location>
        <begin position="39"/>
        <end position="61"/>
    </location>
</feature>
<keyword evidence="4" id="KW-0560">Oxidoreductase</keyword>
<feature type="domain" description="Cytochrome c" evidence="9">
    <location>
        <begin position="272"/>
        <end position="429"/>
    </location>
</feature>
<evidence type="ECO:0000256" key="3">
    <source>
        <dbReference type="ARBA" id="ARBA00022723"/>
    </source>
</evidence>
<dbReference type="Gene3D" id="1.10.760.10">
    <property type="entry name" value="Cytochrome c-like domain"/>
    <property type="match status" value="2"/>
</dbReference>
<dbReference type="InterPro" id="IPR004852">
    <property type="entry name" value="Di-haem_cyt_c_peroxidsae"/>
</dbReference>
<feature type="region of interest" description="Disordered" evidence="7">
    <location>
        <begin position="437"/>
        <end position="471"/>
    </location>
</feature>
<keyword evidence="2 6" id="KW-0349">Heme</keyword>
<feature type="domain" description="Cytochrome c" evidence="9">
    <location>
        <begin position="120"/>
        <end position="229"/>
    </location>
</feature>
<dbReference type="InterPro" id="IPR009056">
    <property type="entry name" value="Cyt_c-like_dom"/>
</dbReference>
<accession>A0ABZ2M5F6</accession>
<dbReference type="Pfam" id="PF03150">
    <property type="entry name" value="CCP_MauG"/>
    <property type="match status" value="1"/>
</dbReference>
<evidence type="ECO:0000313" key="10">
    <source>
        <dbReference type="EMBL" id="WXB16770.1"/>
    </source>
</evidence>
<dbReference type="Proteomes" id="UP001370348">
    <property type="component" value="Chromosome"/>
</dbReference>
<keyword evidence="10" id="KW-0575">Peroxidase</keyword>
<gene>
    <name evidence="10" type="ORF">LZC94_05705</name>
</gene>
<keyword evidence="8" id="KW-0732">Signal</keyword>
<protein>
    <submittedName>
        <fullName evidence="10">Cytochrome-c peroxidase</fullName>
    </submittedName>
</protein>
<evidence type="ECO:0000256" key="1">
    <source>
        <dbReference type="ARBA" id="ARBA00004196"/>
    </source>
</evidence>
<dbReference type="InterPro" id="IPR051395">
    <property type="entry name" value="Cytochrome_c_Peroxidase/MauG"/>
</dbReference>
<dbReference type="PROSITE" id="PS51007">
    <property type="entry name" value="CYTC"/>
    <property type="match status" value="2"/>
</dbReference>
<keyword evidence="11" id="KW-1185">Reference proteome</keyword>
<feature type="chain" id="PRO_5045191846" evidence="8">
    <location>
        <begin position="36"/>
        <end position="471"/>
    </location>
</feature>
<evidence type="ECO:0000259" key="9">
    <source>
        <dbReference type="PROSITE" id="PS51007"/>
    </source>
</evidence>
<keyword evidence="5 6" id="KW-0408">Iron</keyword>